<protein>
    <submittedName>
        <fullName evidence="1">Uncharacterized protein</fullName>
    </submittedName>
</protein>
<dbReference type="EMBL" id="CP029752">
    <property type="protein sequence ID" value="QFG76618.1"/>
    <property type="molecule type" value="Genomic_DNA"/>
</dbReference>
<organism evidence="1">
    <name type="scientific">Raoultella planticola</name>
    <name type="common">Klebsiella planticola</name>
    <dbReference type="NCBI Taxonomy" id="575"/>
    <lineage>
        <taxon>Bacteria</taxon>
        <taxon>Pseudomonadati</taxon>
        <taxon>Pseudomonadota</taxon>
        <taxon>Gammaproteobacteria</taxon>
        <taxon>Enterobacterales</taxon>
        <taxon>Enterobacteriaceae</taxon>
        <taxon>Klebsiella/Raoultella group</taxon>
        <taxon>Raoultella</taxon>
    </lineage>
</organism>
<gene>
    <name evidence="1" type="ORF">DMB90_08760</name>
</gene>
<reference evidence="1" key="1">
    <citation type="submission" date="2018-05" db="EMBL/GenBank/DDBJ databases">
        <title>Bacterial isolates from healthy term breastfed infants carrying antibiotic resistance genes.</title>
        <authorList>
            <person name="Casaburi G."/>
        </authorList>
    </citation>
    <scope>NUCLEOTIDE SEQUENCE [LARGE SCALE GENOMIC DNA]</scope>
    <source>
        <strain evidence="1">7084_4</strain>
    </source>
</reference>
<name>A0A5P6A9J5_RAOPL</name>
<evidence type="ECO:0000313" key="1">
    <source>
        <dbReference type="EMBL" id="QFG76618.1"/>
    </source>
</evidence>
<proteinExistence type="predicted"/>
<accession>A0A5P6A9J5</accession>
<sequence length="67" mass="7795">MYYAYTQRTIFNTVTMDFDGLVADDFMFSDQAVTTFKYMVNTIANRPFILTAIQHLVVLVQLLRAIH</sequence>
<dbReference type="AlphaFoldDB" id="A0A5P6A9J5"/>